<keyword evidence="2" id="KW-1185">Reference proteome</keyword>
<dbReference type="EMBL" id="CH476631">
    <property type="protein sequence ID" value="EDN92253.1"/>
    <property type="molecule type" value="Genomic_DNA"/>
</dbReference>
<dbReference type="Proteomes" id="UP000001312">
    <property type="component" value="Unassembled WGS sequence"/>
</dbReference>
<dbReference type="InParanoid" id="A7ES11"/>
<evidence type="ECO:0000313" key="1">
    <source>
        <dbReference type="EMBL" id="EDN92253.1"/>
    </source>
</evidence>
<dbReference type="KEGG" id="ssl:SS1G_08116"/>
<dbReference type="HOGENOM" id="CLU_1971829_0_0_1"/>
<dbReference type="AlphaFoldDB" id="A7ES11"/>
<proteinExistence type="predicted"/>
<protein>
    <submittedName>
        <fullName evidence="1">Uncharacterized protein</fullName>
    </submittedName>
</protein>
<dbReference type="GeneID" id="5486555"/>
<reference evidence="2" key="1">
    <citation type="journal article" date="2011" name="PLoS Genet.">
        <title>Genomic analysis of the necrotrophic fungal pathogens Sclerotinia sclerotiorum and Botrytis cinerea.</title>
        <authorList>
            <person name="Amselem J."/>
            <person name="Cuomo C.A."/>
            <person name="van Kan J.A."/>
            <person name="Viaud M."/>
            <person name="Benito E.P."/>
            <person name="Couloux A."/>
            <person name="Coutinho P.M."/>
            <person name="de Vries R.P."/>
            <person name="Dyer P.S."/>
            <person name="Fillinger S."/>
            <person name="Fournier E."/>
            <person name="Gout L."/>
            <person name="Hahn M."/>
            <person name="Kohn L."/>
            <person name="Lapalu N."/>
            <person name="Plummer K.M."/>
            <person name="Pradier J.M."/>
            <person name="Quevillon E."/>
            <person name="Sharon A."/>
            <person name="Simon A."/>
            <person name="ten Have A."/>
            <person name="Tudzynski B."/>
            <person name="Tudzynski P."/>
            <person name="Wincker P."/>
            <person name="Andrew M."/>
            <person name="Anthouard V."/>
            <person name="Beever R.E."/>
            <person name="Beffa R."/>
            <person name="Benoit I."/>
            <person name="Bouzid O."/>
            <person name="Brault B."/>
            <person name="Chen Z."/>
            <person name="Choquer M."/>
            <person name="Collemare J."/>
            <person name="Cotton P."/>
            <person name="Danchin E.G."/>
            <person name="Da Silva C."/>
            <person name="Gautier A."/>
            <person name="Giraud C."/>
            <person name="Giraud T."/>
            <person name="Gonzalez C."/>
            <person name="Grossetete S."/>
            <person name="Guldener U."/>
            <person name="Henrissat B."/>
            <person name="Howlett B.J."/>
            <person name="Kodira C."/>
            <person name="Kretschmer M."/>
            <person name="Lappartient A."/>
            <person name="Leroch M."/>
            <person name="Levis C."/>
            <person name="Mauceli E."/>
            <person name="Neuveglise C."/>
            <person name="Oeser B."/>
            <person name="Pearson M."/>
            <person name="Poulain J."/>
            <person name="Poussereau N."/>
            <person name="Quesneville H."/>
            <person name="Rascle C."/>
            <person name="Schumacher J."/>
            <person name="Segurens B."/>
            <person name="Sexton A."/>
            <person name="Silva E."/>
            <person name="Sirven C."/>
            <person name="Soanes D.M."/>
            <person name="Talbot N.J."/>
            <person name="Templeton M."/>
            <person name="Yandava C."/>
            <person name="Yarden O."/>
            <person name="Zeng Q."/>
            <person name="Rollins J.A."/>
            <person name="Lebrun M.H."/>
            <person name="Dickman M."/>
        </authorList>
    </citation>
    <scope>NUCLEOTIDE SEQUENCE [LARGE SCALE GENOMIC DNA]</scope>
    <source>
        <strain evidence="2">ATCC 18683 / 1980 / Ss-1</strain>
    </source>
</reference>
<organism evidence="1 2">
    <name type="scientific">Sclerotinia sclerotiorum (strain ATCC 18683 / 1980 / Ss-1)</name>
    <name type="common">White mold</name>
    <name type="synonym">Whetzelinia sclerotiorum</name>
    <dbReference type="NCBI Taxonomy" id="665079"/>
    <lineage>
        <taxon>Eukaryota</taxon>
        <taxon>Fungi</taxon>
        <taxon>Dikarya</taxon>
        <taxon>Ascomycota</taxon>
        <taxon>Pezizomycotina</taxon>
        <taxon>Leotiomycetes</taxon>
        <taxon>Helotiales</taxon>
        <taxon>Sclerotiniaceae</taxon>
        <taxon>Sclerotinia</taxon>
    </lineage>
</organism>
<sequence>MKGLSPSLCRQISHTTTEEETKRCFNRPSNLTAYRAHGQQKYSVASSLFFNPFSIVKCSQTGIFYLVSYLCSVKMVFYEKSIPQSSILTGPVAAVSWSTGCSYRRLKSRLEPAEEVKEPFPLKGPAL</sequence>
<evidence type="ECO:0000313" key="2">
    <source>
        <dbReference type="Proteomes" id="UP000001312"/>
    </source>
</evidence>
<gene>
    <name evidence="1" type="ORF">SS1G_08116</name>
</gene>
<accession>A7ES11</accession>
<name>A7ES11_SCLS1</name>
<dbReference type="RefSeq" id="XP_001590376.1">
    <property type="nucleotide sequence ID" value="XM_001590326.1"/>
</dbReference>